<dbReference type="EMBL" id="UGWQ01000001">
    <property type="protein sequence ID" value="SUF69915.1"/>
    <property type="molecule type" value="Genomic_DNA"/>
</dbReference>
<dbReference type="Proteomes" id="UP000254332">
    <property type="component" value="Unassembled WGS sequence"/>
</dbReference>
<accession>A0A379QYI5</accession>
<protein>
    <submittedName>
        <fullName evidence="1">Uncharacterized protein</fullName>
    </submittedName>
</protein>
<gene>
    <name evidence="1" type="ORF">NCTC10718_02717</name>
</gene>
<name>A0A379QYI5_SALER</name>
<sequence length="32" mass="3836">MLLNFIMPTVYVIKKTNHKRLISSHELYSMNI</sequence>
<evidence type="ECO:0000313" key="2">
    <source>
        <dbReference type="Proteomes" id="UP000254332"/>
    </source>
</evidence>
<dbReference type="AlphaFoldDB" id="A0A379QYI5"/>
<organism evidence="1 2">
    <name type="scientific">Salmonella enterica</name>
    <name type="common">Salmonella choleraesuis</name>
    <dbReference type="NCBI Taxonomy" id="28901"/>
    <lineage>
        <taxon>Bacteria</taxon>
        <taxon>Pseudomonadati</taxon>
        <taxon>Pseudomonadota</taxon>
        <taxon>Gammaproteobacteria</taxon>
        <taxon>Enterobacterales</taxon>
        <taxon>Enterobacteriaceae</taxon>
        <taxon>Salmonella</taxon>
    </lineage>
</organism>
<evidence type="ECO:0000313" key="1">
    <source>
        <dbReference type="EMBL" id="SUF69915.1"/>
    </source>
</evidence>
<reference evidence="1 2" key="1">
    <citation type="submission" date="2018-06" db="EMBL/GenBank/DDBJ databases">
        <authorList>
            <consortium name="Pathogen Informatics"/>
            <person name="Doyle S."/>
        </authorList>
    </citation>
    <scope>NUCLEOTIDE SEQUENCE [LARGE SCALE GENOMIC DNA]</scope>
    <source>
        <strain evidence="1 2">NCTC10718</strain>
    </source>
</reference>
<proteinExistence type="predicted"/>